<evidence type="ECO:0008006" key="3">
    <source>
        <dbReference type="Google" id="ProtNLM"/>
    </source>
</evidence>
<keyword evidence="2" id="KW-1185">Reference proteome</keyword>
<dbReference type="GO" id="GO:0051015">
    <property type="term" value="F:actin filament binding"/>
    <property type="evidence" value="ECO:0007669"/>
    <property type="project" value="InterPro"/>
</dbReference>
<accession>A0A8J2PIV5</accession>
<dbReference type="GO" id="GO:0007155">
    <property type="term" value="P:cell adhesion"/>
    <property type="evidence" value="ECO:0007669"/>
    <property type="project" value="InterPro"/>
</dbReference>
<sequence length="251" mass="28103">MDSGNISRTVSNKADMVRASRCLLAAVTRVLLLVDTVVVKQLLLDKDKIVNTLLRLEAVTNFTEFVKAFSQFGIEMVELAQLTGDQLTDVKDERRRAQIEAARHVLERSTMMLLTSAKTCLRHPECSSARENRDTVFCQMRRAMDLIHYVVKDGVLDTAASLVTCPSSNPPNRLPKKDDWEGNQSLNALLNRFIGQVEIAKMTLVGPQARQQLPEALEFILERIQINAITSIGLSPSNPLINSSIYYKNCK</sequence>
<reference evidence="1" key="1">
    <citation type="submission" date="2021-06" db="EMBL/GenBank/DDBJ databases">
        <authorList>
            <person name="Hodson N. C."/>
            <person name="Mongue J. A."/>
            <person name="Jaron S. K."/>
        </authorList>
    </citation>
    <scope>NUCLEOTIDE SEQUENCE</scope>
</reference>
<dbReference type="InterPro" id="IPR030045">
    <property type="entry name" value="CTNNAL1"/>
</dbReference>
<dbReference type="PANTHER" id="PTHR46342:SF1">
    <property type="entry name" value="ALPHA-CATULIN"/>
    <property type="match status" value="1"/>
</dbReference>
<proteinExistence type="predicted"/>
<dbReference type="AlphaFoldDB" id="A0A8J2PIV5"/>
<protein>
    <recommendedName>
        <fullName evidence="3">Alpha-catulin</fullName>
    </recommendedName>
</protein>
<evidence type="ECO:0000313" key="1">
    <source>
        <dbReference type="EMBL" id="CAG7823619.1"/>
    </source>
</evidence>
<dbReference type="Proteomes" id="UP000708208">
    <property type="component" value="Unassembled WGS sequence"/>
</dbReference>
<dbReference type="EMBL" id="CAJVCH010530082">
    <property type="protein sequence ID" value="CAG7823619.1"/>
    <property type="molecule type" value="Genomic_DNA"/>
</dbReference>
<dbReference type="InterPro" id="IPR006077">
    <property type="entry name" value="Vinculin/catenin"/>
</dbReference>
<evidence type="ECO:0000313" key="2">
    <source>
        <dbReference type="Proteomes" id="UP000708208"/>
    </source>
</evidence>
<name>A0A8J2PIV5_9HEXA</name>
<dbReference type="GO" id="GO:0007266">
    <property type="term" value="P:Rho protein signal transduction"/>
    <property type="evidence" value="ECO:0007669"/>
    <property type="project" value="InterPro"/>
</dbReference>
<comment type="caution">
    <text evidence="1">The sequence shown here is derived from an EMBL/GenBank/DDBJ whole genome shotgun (WGS) entry which is preliminary data.</text>
</comment>
<dbReference type="Pfam" id="PF01044">
    <property type="entry name" value="Vinculin"/>
    <property type="match status" value="1"/>
</dbReference>
<dbReference type="PANTHER" id="PTHR46342">
    <property type="entry name" value="ALPHA-CATULIN"/>
    <property type="match status" value="1"/>
</dbReference>
<gene>
    <name evidence="1" type="ORF">AFUS01_LOCUS33823</name>
</gene>
<dbReference type="OrthoDB" id="9933814at2759"/>
<organism evidence="1 2">
    <name type="scientific">Allacma fusca</name>
    <dbReference type="NCBI Taxonomy" id="39272"/>
    <lineage>
        <taxon>Eukaryota</taxon>
        <taxon>Metazoa</taxon>
        <taxon>Ecdysozoa</taxon>
        <taxon>Arthropoda</taxon>
        <taxon>Hexapoda</taxon>
        <taxon>Collembola</taxon>
        <taxon>Symphypleona</taxon>
        <taxon>Sminthuridae</taxon>
        <taxon>Allacma</taxon>
    </lineage>
</organism>